<name>A0A0G4PLN6_PENC3</name>
<dbReference type="AlphaFoldDB" id="A0A0G4PLN6"/>
<reference evidence="1 2" key="1">
    <citation type="journal article" date="2014" name="Nat. Commun.">
        <title>Multiple recent horizontal transfers of a large genomic region in cheese making fungi.</title>
        <authorList>
            <person name="Cheeseman K."/>
            <person name="Ropars J."/>
            <person name="Renault P."/>
            <person name="Dupont J."/>
            <person name="Gouzy J."/>
            <person name="Branca A."/>
            <person name="Abraham A.L."/>
            <person name="Ceppi M."/>
            <person name="Conseiller E."/>
            <person name="Debuchy R."/>
            <person name="Malagnac F."/>
            <person name="Goarin A."/>
            <person name="Silar P."/>
            <person name="Lacoste S."/>
            <person name="Sallet E."/>
            <person name="Bensimon A."/>
            <person name="Giraud T."/>
            <person name="Brygoo Y."/>
        </authorList>
    </citation>
    <scope>NUCLEOTIDE SEQUENCE [LARGE SCALE GENOMIC DNA]</scope>
    <source>
        <strain evidence="2">FM 013</strain>
    </source>
</reference>
<accession>A0A0G4PLN6</accession>
<protein>
    <submittedName>
        <fullName evidence="1">Str. FM013</fullName>
    </submittedName>
</protein>
<organism evidence="1 2">
    <name type="scientific">Penicillium camemberti (strain FM 013)</name>
    <dbReference type="NCBI Taxonomy" id="1429867"/>
    <lineage>
        <taxon>Eukaryota</taxon>
        <taxon>Fungi</taxon>
        <taxon>Dikarya</taxon>
        <taxon>Ascomycota</taxon>
        <taxon>Pezizomycotina</taxon>
        <taxon>Eurotiomycetes</taxon>
        <taxon>Eurotiomycetidae</taxon>
        <taxon>Eurotiales</taxon>
        <taxon>Aspergillaceae</taxon>
        <taxon>Penicillium</taxon>
    </lineage>
</organism>
<evidence type="ECO:0000313" key="1">
    <source>
        <dbReference type="EMBL" id="CRL27086.1"/>
    </source>
</evidence>
<sequence>MRIGYTKVPDMTVQDKERAVSYDKPFYLPSITPPMQCRFALCINENKYPLLGSVTLLQLLLTKPLRLRGNYLPRNTRLATFMIDMKSQIKTARIVVYHELIIVIPSGSSFASLPNYLVHVALVTKQTATNPPSVAPSVQAITRIIQCMLTPRSV</sequence>
<proteinExistence type="predicted"/>
<evidence type="ECO:0000313" key="2">
    <source>
        <dbReference type="Proteomes" id="UP000053732"/>
    </source>
</evidence>
<gene>
    <name evidence="1" type="ORF">PCAMFM013_S021g000001</name>
</gene>
<keyword evidence="2" id="KW-1185">Reference proteome</keyword>
<dbReference type="EMBL" id="HG793154">
    <property type="protein sequence ID" value="CRL27086.1"/>
    <property type="molecule type" value="Genomic_DNA"/>
</dbReference>
<dbReference type="Proteomes" id="UP000053732">
    <property type="component" value="Unassembled WGS sequence"/>
</dbReference>